<feature type="domain" description="Fumarylacetoacetase-like C-terminal" evidence="1">
    <location>
        <begin position="111"/>
        <end position="330"/>
    </location>
</feature>
<evidence type="ECO:0000313" key="3">
    <source>
        <dbReference type="EMBL" id="SER30272.1"/>
    </source>
</evidence>
<gene>
    <name evidence="3" type="ORF">SAMN02982919_02147</name>
</gene>
<accession>A0A1H9N2W1</accession>
<keyword evidence="3" id="KW-0378">Hydrolase</keyword>
<dbReference type="STRING" id="180197.SAMN02982919_02147"/>
<dbReference type="Pfam" id="PF01557">
    <property type="entry name" value="FAA_hydrolase"/>
    <property type="match status" value="1"/>
</dbReference>
<dbReference type="AlphaFoldDB" id="A0A1H9N2W1"/>
<dbReference type="InterPro" id="IPR041072">
    <property type="entry name" value="FAA_hydro_N"/>
</dbReference>
<dbReference type="Pfam" id="PF18288">
    <property type="entry name" value="FAA_hydro_N_2"/>
    <property type="match status" value="1"/>
</dbReference>
<name>A0A1H9N2W1_9BURK</name>
<evidence type="ECO:0000259" key="1">
    <source>
        <dbReference type="Pfam" id="PF01557"/>
    </source>
</evidence>
<dbReference type="InterPro" id="IPR011234">
    <property type="entry name" value="Fumarylacetoacetase-like_C"/>
</dbReference>
<protein>
    <submittedName>
        <fullName evidence="3">Fumarylacetoacetate (FAA) hydrolase</fullName>
    </submittedName>
</protein>
<feature type="domain" description="Fumarylacetoacetase N-terminal" evidence="2">
    <location>
        <begin position="1"/>
        <end position="78"/>
    </location>
</feature>
<sequence>MKLATYRDGSRDGQLLVVSRDLGLAHYATGIASRLQQVLDDWDFLAPQLHALYVQLNTGKAPHAFAFDPRQCMAPLPRAYQCVQATAYLAAPERQYQLRQQPLPASFYTEPQLHDGSGGAAFLGPCDEVVVPSEAMGIDLAAGLAAITGDIPRGSTPAQALGAIRLLMLTGDVVLRQLEQANTAAGHLHSHPATACSPVAITPDELGPAWQEGRVHLTLQLACNGRKLGLCDTGPSMHFHFGQLLAQGCKTRPWQAGAILGSGAVSHPGASNPQGQTDDWPQGACSIADKRAIETLHQGRTRTPFLRYGDTVRADMKGKDGHSLFGALELTIAAPQET</sequence>
<dbReference type="Gene3D" id="3.90.850.10">
    <property type="entry name" value="Fumarylacetoacetase-like, C-terminal domain"/>
    <property type="match status" value="1"/>
</dbReference>
<reference evidence="3 4" key="1">
    <citation type="submission" date="2016-10" db="EMBL/GenBank/DDBJ databases">
        <authorList>
            <person name="de Groot N.N."/>
        </authorList>
    </citation>
    <scope>NUCLEOTIDE SEQUENCE [LARGE SCALE GENOMIC DNA]</scope>
    <source>
        <strain evidence="3 4">ATCC 35958</strain>
    </source>
</reference>
<dbReference type="PANTHER" id="PTHR43211:SF1">
    <property type="entry name" value="BLL6422 PROTEIN"/>
    <property type="match status" value="1"/>
</dbReference>
<dbReference type="EMBL" id="FOGD01000006">
    <property type="protein sequence ID" value="SER30272.1"/>
    <property type="molecule type" value="Genomic_DNA"/>
</dbReference>
<dbReference type="GO" id="GO:0016787">
    <property type="term" value="F:hydrolase activity"/>
    <property type="evidence" value="ECO:0007669"/>
    <property type="project" value="UniProtKB-KW"/>
</dbReference>
<dbReference type="OrthoDB" id="9775905at2"/>
<proteinExistence type="predicted"/>
<dbReference type="SUPFAM" id="SSF56529">
    <property type="entry name" value="FAH"/>
    <property type="match status" value="1"/>
</dbReference>
<evidence type="ECO:0000259" key="2">
    <source>
        <dbReference type="Pfam" id="PF18288"/>
    </source>
</evidence>
<evidence type="ECO:0000313" key="4">
    <source>
        <dbReference type="Proteomes" id="UP000199766"/>
    </source>
</evidence>
<organism evidence="3 4">
    <name type="scientific">Giesbergeria anulus</name>
    <dbReference type="NCBI Taxonomy" id="180197"/>
    <lineage>
        <taxon>Bacteria</taxon>
        <taxon>Pseudomonadati</taxon>
        <taxon>Pseudomonadota</taxon>
        <taxon>Betaproteobacteria</taxon>
        <taxon>Burkholderiales</taxon>
        <taxon>Comamonadaceae</taxon>
        <taxon>Giesbergeria</taxon>
    </lineage>
</organism>
<keyword evidence="4" id="KW-1185">Reference proteome</keyword>
<dbReference type="PANTHER" id="PTHR43211">
    <property type="entry name" value="FUMARYLACETOACETATE HYDROLASE"/>
    <property type="match status" value="1"/>
</dbReference>
<dbReference type="InterPro" id="IPR036663">
    <property type="entry name" value="Fumarylacetoacetase_C_sf"/>
</dbReference>
<dbReference type="Proteomes" id="UP000199766">
    <property type="component" value="Unassembled WGS sequence"/>
</dbReference>
<dbReference type="RefSeq" id="WP_091457208.1">
    <property type="nucleotide sequence ID" value="NZ_FOGD01000006.1"/>
</dbReference>